<dbReference type="SUPFAM" id="SSF63817">
    <property type="entry name" value="Sortase"/>
    <property type="match status" value="1"/>
</dbReference>
<dbReference type="GO" id="GO:0016787">
    <property type="term" value="F:hydrolase activity"/>
    <property type="evidence" value="ECO:0007669"/>
    <property type="project" value="UniProtKB-KW"/>
</dbReference>
<protein>
    <submittedName>
        <fullName evidence="3">Sortase B</fullName>
    </submittedName>
</protein>
<evidence type="ECO:0000256" key="2">
    <source>
        <dbReference type="SAM" id="Phobius"/>
    </source>
</evidence>
<dbReference type="STRING" id="159292.SAMN05192546_10764"/>
<dbReference type="OrthoDB" id="9806013at2"/>
<feature type="active site" description="Acyl-thioester intermediate" evidence="1">
    <location>
        <position position="245"/>
    </location>
</feature>
<evidence type="ECO:0000256" key="1">
    <source>
        <dbReference type="PIRSR" id="PIRSR605754-1"/>
    </source>
</evidence>
<keyword evidence="2" id="KW-1133">Transmembrane helix</keyword>
<dbReference type="Proteomes" id="UP000199230">
    <property type="component" value="Unassembled WGS sequence"/>
</dbReference>
<keyword evidence="2" id="KW-0472">Membrane</keyword>
<dbReference type="EMBL" id="FNPV01000007">
    <property type="protein sequence ID" value="SDZ03962.1"/>
    <property type="molecule type" value="Genomic_DNA"/>
</dbReference>
<feature type="active site" description="Proton donor/acceptor" evidence="1">
    <location>
        <position position="142"/>
    </location>
</feature>
<keyword evidence="2" id="KW-0812">Transmembrane</keyword>
<keyword evidence="4" id="KW-1185">Reference proteome</keyword>
<reference evidence="3 4" key="1">
    <citation type="submission" date="2016-10" db="EMBL/GenBank/DDBJ databases">
        <authorList>
            <person name="de Groot N.N."/>
        </authorList>
    </citation>
    <scope>NUCLEOTIDE SEQUENCE [LARGE SCALE GENOMIC DNA]</scope>
    <source>
        <strain evidence="3 4">APO</strain>
    </source>
</reference>
<sequence>MLKKHIKKMAGCGCILIACYYSILLFQYYQEAYVTQETFEMMKEEHRTDQKDKKEIEKLALSLVHQETSRVPFIESLMNENEDIFGWIRVEGTQIDFPVMFTPQDPEYYINRDFYQKKTTRGTPFLDGRFKDNHSNYIIYGHHMKDGSMFSDLLRYTDETFFKENRIIQWITLYEEKEFHVIGAFYSELHMLRNDFPWYEYLEFEKQTELDDFIDQVQRVSLHKISTDVDFDVDFSDRFITLVTCSYHDDTGRFVVVGREEILDH</sequence>
<dbReference type="Gene3D" id="2.40.260.10">
    <property type="entry name" value="Sortase"/>
    <property type="match status" value="1"/>
</dbReference>
<evidence type="ECO:0000313" key="4">
    <source>
        <dbReference type="Proteomes" id="UP000199230"/>
    </source>
</evidence>
<accession>A0A1H3PRP8</accession>
<dbReference type="PROSITE" id="PS51257">
    <property type="entry name" value="PROKAR_LIPOPROTEIN"/>
    <property type="match status" value="1"/>
</dbReference>
<dbReference type="CDD" id="cd05826">
    <property type="entry name" value="Sortase_B"/>
    <property type="match status" value="1"/>
</dbReference>
<name>A0A1H3PRP8_9FIRM</name>
<dbReference type="InterPro" id="IPR023365">
    <property type="entry name" value="Sortase_dom-sf"/>
</dbReference>
<proteinExistence type="predicted"/>
<gene>
    <name evidence="3" type="ORF">SAMN05192546_10764</name>
</gene>
<dbReference type="AlphaFoldDB" id="A0A1H3PRP8"/>
<dbReference type="InterPro" id="IPR009835">
    <property type="entry name" value="SrtB"/>
</dbReference>
<evidence type="ECO:0000313" key="3">
    <source>
        <dbReference type="EMBL" id="SDZ03962.1"/>
    </source>
</evidence>
<organism evidence="3 4">
    <name type="scientific">Tindallia californiensis</name>
    <dbReference type="NCBI Taxonomy" id="159292"/>
    <lineage>
        <taxon>Bacteria</taxon>
        <taxon>Bacillati</taxon>
        <taxon>Bacillota</taxon>
        <taxon>Clostridia</taxon>
        <taxon>Peptostreptococcales</taxon>
        <taxon>Tindalliaceae</taxon>
        <taxon>Tindallia</taxon>
    </lineage>
</organism>
<feature type="transmembrane region" description="Helical" evidence="2">
    <location>
        <begin position="12"/>
        <end position="29"/>
    </location>
</feature>
<dbReference type="RefSeq" id="WP_093314245.1">
    <property type="nucleotide sequence ID" value="NZ_FNPV01000007.1"/>
</dbReference>